<dbReference type="EMBL" id="CP023067">
    <property type="protein sequence ID" value="ASY63001.1"/>
    <property type="molecule type" value="Genomic_DNA"/>
</dbReference>
<organism evidence="2 3">
    <name type="scientific">Sinorhizobium sojae CCBAU 05684</name>
    <dbReference type="NCBI Taxonomy" id="716928"/>
    <lineage>
        <taxon>Bacteria</taxon>
        <taxon>Pseudomonadati</taxon>
        <taxon>Pseudomonadota</taxon>
        <taxon>Alphaproteobacteria</taxon>
        <taxon>Hyphomicrobiales</taxon>
        <taxon>Rhizobiaceae</taxon>
        <taxon>Sinorhizobium/Ensifer group</taxon>
        <taxon>Sinorhizobium</taxon>
    </lineage>
</organism>
<protein>
    <recommendedName>
        <fullName evidence="1">DUF6894 domain-containing protein</fullName>
    </recommendedName>
</protein>
<dbReference type="KEGG" id="esj:SJ05684_c15590"/>
<evidence type="ECO:0000259" key="1">
    <source>
        <dbReference type="Pfam" id="PF21834"/>
    </source>
</evidence>
<dbReference type="eggNOG" id="ENOG50301SA">
    <property type="taxonomic scope" value="Bacteria"/>
</dbReference>
<dbReference type="Pfam" id="PF21834">
    <property type="entry name" value="DUF6894"/>
    <property type="match status" value="1"/>
</dbReference>
<evidence type="ECO:0000313" key="2">
    <source>
        <dbReference type="EMBL" id="ASY63001.1"/>
    </source>
</evidence>
<proteinExistence type="predicted"/>
<dbReference type="AlphaFoldDB" id="A0A249PAR4"/>
<sequence>MFPCRHAKRKPASAGDAQDWGNDVQLYFFGLHWGDERFLDEEGIAHFDEGSALYYAQRIADKIGRDADYGSLKVEVRTSEGGLLATILPSEGRRREQLALIGRRYPRPVRHAADPAAKPTAAL</sequence>
<gene>
    <name evidence="2" type="ORF">SJ05684_c15590</name>
</gene>
<name>A0A249PAR4_9HYPH</name>
<evidence type="ECO:0000313" key="3">
    <source>
        <dbReference type="Proteomes" id="UP000217211"/>
    </source>
</evidence>
<dbReference type="Proteomes" id="UP000217211">
    <property type="component" value="Chromosome"/>
</dbReference>
<reference evidence="2 3" key="1">
    <citation type="submission" date="2017-08" db="EMBL/GenBank/DDBJ databases">
        <title>Multipartite genome sequences of Sinorhizobium species nodulating soybeans.</title>
        <authorList>
            <person name="Tian C.F."/>
        </authorList>
    </citation>
    <scope>NUCLEOTIDE SEQUENCE [LARGE SCALE GENOMIC DNA]</scope>
    <source>
        <strain evidence="2 3">CCBAU 05684</strain>
    </source>
</reference>
<keyword evidence="3" id="KW-1185">Reference proteome</keyword>
<dbReference type="InterPro" id="IPR054189">
    <property type="entry name" value="DUF6894"/>
</dbReference>
<accession>A0A249PAR4</accession>
<feature type="domain" description="DUF6894" evidence="1">
    <location>
        <begin position="26"/>
        <end position="87"/>
    </location>
</feature>